<dbReference type="SUPFAM" id="SSF51735">
    <property type="entry name" value="NAD(P)-binding Rossmann-fold domains"/>
    <property type="match status" value="1"/>
</dbReference>
<evidence type="ECO:0000256" key="4">
    <source>
        <dbReference type="ARBA" id="ARBA00023288"/>
    </source>
</evidence>
<keyword evidence="3" id="KW-0519">Myristate</keyword>
<dbReference type="Gene3D" id="3.40.50.720">
    <property type="entry name" value="NAD(P)-binding Rossmann-like Domain"/>
    <property type="match status" value="1"/>
</dbReference>
<reference evidence="6 7" key="1">
    <citation type="submission" date="2024-10" db="EMBL/GenBank/DDBJ databases">
        <authorList>
            <person name="Kim D."/>
        </authorList>
    </citation>
    <scope>NUCLEOTIDE SEQUENCE [LARGE SCALE GENOMIC DNA]</scope>
    <source>
        <strain evidence="6">BH-2024</strain>
    </source>
</reference>
<dbReference type="EMBL" id="JBICBT010000362">
    <property type="protein sequence ID" value="KAL3116015.1"/>
    <property type="molecule type" value="Genomic_DNA"/>
</dbReference>
<dbReference type="AlphaFoldDB" id="A0ABD2LL99"/>
<dbReference type="Pfam" id="PF09742">
    <property type="entry name" value="Dymeclin"/>
    <property type="match status" value="1"/>
</dbReference>
<gene>
    <name evidence="6" type="ORF">niasHT_007315</name>
</gene>
<name>A0ABD2LL99_9BILA</name>
<feature type="region of interest" description="Disordered" evidence="5">
    <location>
        <begin position="573"/>
        <end position="607"/>
    </location>
</feature>
<keyword evidence="4" id="KW-0449">Lipoprotein</keyword>
<dbReference type="PANTHER" id="PTHR12895:SF9">
    <property type="entry name" value="DYMECLIN"/>
    <property type="match status" value="1"/>
</dbReference>
<dbReference type="Proteomes" id="UP001620626">
    <property type="component" value="Unassembled WGS sequence"/>
</dbReference>
<evidence type="ECO:0000256" key="5">
    <source>
        <dbReference type="SAM" id="MobiDB-lite"/>
    </source>
</evidence>
<evidence type="ECO:0000256" key="1">
    <source>
        <dbReference type="ARBA" id="ARBA00010603"/>
    </source>
</evidence>
<comment type="caution">
    <text evidence="6">The sequence shown here is derived from an EMBL/GenBank/DDBJ whole genome shotgun (WGS) entry which is preliminary data.</text>
</comment>
<dbReference type="InterPro" id="IPR019142">
    <property type="entry name" value="Dymeclin"/>
</dbReference>
<dbReference type="PRINTS" id="PR00081">
    <property type="entry name" value="GDHRDH"/>
</dbReference>
<accession>A0ABD2LL99</accession>
<organism evidence="6 7">
    <name type="scientific">Heterodera trifolii</name>
    <dbReference type="NCBI Taxonomy" id="157864"/>
    <lineage>
        <taxon>Eukaryota</taxon>
        <taxon>Metazoa</taxon>
        <taxon>Ecdysozoa</taxon>
        <taxon>Nematoda</taxon>
        <taxon>Chromadorea</taxon>
        <taxon>Rhabditida</taxon>
        <taxon>Tylenchina</taxon>
        <taxon>Tylenchomorpha</taxon>
        <taxon>Tylenchoidea</taxon>
        <taxon>Heteroderidae</taxon>
        <taxon>Heteroderinae</taxon>
        <taxon>Heterodera</taxon>
    </lineage>
</organism>
<comment type="similarity">
    <text evidence="1">Belongs to the dymeclin family.</text>
</comment>
<feature type="compositionally biased region" description="Basic and acidic residues" evidence="5">
    <location>
        <begin position="579"/>
        <end position="607"/>
    </location>
</feature>
<feature type="region of interest" description="Disordered" evidence="5">
    <location>
        <begin position="1097"/>
        <end position="1141"/>
    </location>
</feature>
<dbReference type="PANTHER" id="PTHR12895">
    <property type="entry name" value="DYMECLIN"/>
    <property type="match status" value="1"/>
</dbReference>
<protein>
    <recommendedName>
        <fullName evidence="2">Dymeclin</fullName>
    </recommendedName>
</protein>
<evidence type="ECO:0000313" key="6">
    <source>
        <dbReference type="EMBL" id="KAL3116015.1"/>
    </source>
</evidence>
<evidence type="ECO:0000256" key="2">
    <source>
        <dbReference type="ARBA" id="ARBA00015736"/>
    </source>
</evidence>
<proteinExistence type="inferred from homology"/>
<dbReference type="InterPro" id="IPR036291">
    <property type="entry name" value="NAD(P)-bd_dom_sf"/>
</dbReference>
<keyword evidence="7" id="KW-1185">Reference proteome</keyword>
<feature type="compositionally biased region" description="Polar residues" evidence="5">
    <location>
        <begin position="1097"/>
        <end position="1123"/>
    </location>
</feature>
<dbReference type="Pfam" id="PF00106">
    <property type="entry name" value="adh_short"/>
    <property type="match status" value="1"/>
</dbReference>
<evidence type="ECO:0000256" key="3">
    <source>
        <dbReference type="ARBA" id="ARBA00022707"/>
    </source>
</evidence>
<dbReference type="InterPro" id="IPR002347">
    <property type="entry name" value="SDR_fam"/>
</dbReference>
<sequence length="1141" mass="128806">MGCVLSAENVSEVAENVLLKKLAGKEAMSSNDPQWNKMFSFNFLIDQQSRRAQNDFLVHVNPLLEELLHNSRETANFSTLVRVVGRHCSELEVSVKCANKIFIWQVSNALLLLRYVTIFLAQRLSPAEFAHFFLPNNQENKKQKQLDNDESFAQQLESAASQNRSGGDVGENEPEHFLTLLIQIITQIPVNALTVQLHAEAIRLLLSLLSTQLYEESITEHSEFLKLLMTQLSVQSGDIVRVLLENFLYHFDEELDDAKMGGGGSGAGRRQSRSDSFVVSLWSTLQRTLALGPEADGDSDGSDCFPPQSLSTLSLALLLSLVYYPSFEGRTNAYKQMLSIFQNAQEVSSLANLEASFKLDFTHLYNRLCATLHSERMPLLLLYLLLHNNVGFRNFVLSRINLEQLVLPVVRVLYDGMCSVPGHGFQRSSLTSSPKMRRQSQFSHNNSTVHTHQTYLALIVLLMLSEDDFFKKVIHEMTIKNIDWYTLDRTTHLAETTLGGLIVLVFSKTIQINTVRIRDRYFHMNSLATLANLASCFKQLSPLASQKLIGLLETMTKRRAKLIRLLRERAENEPQQQINREEAKDGGGEEETATERRTEAEEGDDLHHDITALEEGIRTVLEIVNACLCHNLRNNPNLIYTLLYKRAIFEHFHQHPMFQDLVWNIYTVINHFNGKVEALTKGFTGPEAVGVSSASVSDILEAIKKGAIEWPSDRLKKFPDLRFKYIEDDDTVDFFVPYIWRLINDGLCLQFDAEAIRLFNVNGEHRAFLSLPMPSVAFSLWCPSLLCSPQFGFALLLPLSYLLYRLTRTALALFQAIFVYRLAPFVYAPKLSAFRHRWTVVTGGTDGIGKAYTFELARRGMRKFMLIGRNEQKLERVKEEIESEFPGSSVLLFQFDFFDAVNVEDADRLRRELAKLDIGIAVNSVGVGRELMERFGERPEADRQLFRVNAIGAAEFISAVLPLMERCGGGHLVVLSSSQGFRPIPLLAAYSAAKSFISFLAEAADREYANVRVQCLCPALVATKMTYYKTGSLFVVTPEQFAHEAVNTLGLIRMTSGCFNHEIQMLMRHLVPWALLKHLIMPIYWHQQKRVLRLNGKTASESGNSQQEEVNQANNSPRPSSKIPTVATGGVGGSGQIRQRA</sequence>
<dbReference type="CDD" id="cd05356">
    <property type="entry name" value="17beta-HSD1_like_SDR_c"/>
    <property type="match status" value="1"/>
</dbReference>
<evidence type="ECO:0000313" key="7">
    <source>
        <dbReference type="Proteomes" id="UP001620626"/>
    </source>
</evidence>